<keyword evidence="7" id="KW-1185">Reference proteome</keyword>
<dbReference type="Pfam" id="PF00126">
    <property type="entry name" value="HTH_1"/>
    <property type="match status" value="1"/>
</dbReference>
<keyword evidence="3" id="KW-0238">DNA-binding</keyword>
<dbReference type="Proteomes" id="UP001170310">
    <property type="component" value="Unassembled WGS sequence"/>
</dbReference>
<sequence>MELRQVKIIKTLIETGSYTKTARRLNYTQSNVTQQVQLLEKTLNQKLFDYRHKQLRPTPFLKEILPMINQIYDAEQQIKQISSHNNTVRKVRIAAPESLMITGLSEVIKNMIHDYPNIDINLQNNSCSMNQEKLLEDEVDIAFVLNDGVNHHKLNSTLICEEDIVIVAHQEAPDHFDELLQHRQYNHFVINEKGSVYRNMFEQIIQSQQLDIIKITELWSIGVIKSLLLDNIGFSFLPYRTVKKEIESGLLKVIETPFSVEKLGSYILTKSYPWNKDINHLIIDEVTNFFSSK</sequence>
<accession>A0AAW7YN83</accession>
<dbReference type="Gene3D" id="3.40.190.290">
    <property type="match status" value="1"/>
</dbReference>
<name>A0AAW7YN83_9STAP</name>
<evidence type="ECO:0000256" key="2">
    <source>
        <dbReference type="ARBA" id="ARBA00023015"/>
    </source>
</evidence>
<evidence type="ECO:0000256" key="3">
    <source>
        <dbReference type="ARBA" id="ARBA00023125"/>
    </source>
</evidence>
<evidence type="ECO:0000256" key="1">
    <source>
        <dbReference type="ARBA" id="ARBA00009437"/>
    </source>
</evidence>
<dbReference type="PANTHER" id="PTHR30126">
    <property type="entry name" value="HTH-TYPE TRANSCRIPTIONAL REGULATOR"/>
    <property type="match status" value="1"/>
</dbReference>
<dbReference type="CDD" id="cd05466">
    <property type="entry name" value="PBP2_LTTR_substrate"/>
    <property type="match status" value="1"/>
</dbReference>
<organism evidence="6 7">
    <name type="scientific">Staphylococcus pasteuri_A</name>
    <dbReference type="NCBI Taxonomy" id="3062664"/>
    <lineage>
        <taxon>Bacteria</taxon>
        <taxon>Bacillati</taxon>
        <taxon>Bacillota</taxon>
        <taxon>Bacilli</taxon>
        <taxon>Bacillales</taxon>
        <taxon>Staphylococcaceae</taxon>
        <taxon>Staphylococcus</taxon>
    </lineage>
</organism>
<feature type="domain" description="HTH lysR-type" evidence="5">
    <location>
        <begin position="1"/>
        <end position="58"/>
    </location>
</feature>
<comment type="caution">
    <text evidence="6">The sequence shown here is derived from an EMBL/GenBank/DDBJ whole genome shotgun (WGS) entry which is preliminary data.</text>
</comment>
<keyword evidence="4" id="KW-0804">Transcription</keyword>
<dbReference type="InterPro" id="IPR036390">
    <property type="entry name" value="WH_DNA-bd_sf"/>
</dbReference>
<dbReference type="Gene3D" id="1.10.10.10">
    <property type="entry name" value="Winged helix-like DNA-binding domain superfamily/Winged helix DNA-binding domain"/>
    <property type="match status" value="1"/>
</dbReference>
<protein>
    <submittedName>
        <fullName evidence="6">LysR family transcriptional regulator</fullName>
    </submittedName>
</protein>
<dbReference type="PROSITE" id="PS50931">
    <property type="entry name" value="HTH_LYSR"/>
    <property type="match status" value="1"/>
</dbReference>
<dbReference type="PANTHER" id="PTHR30126:SF40">
    <property type="entry name" value="HTH-TYPE TRANSCRIPTIONAL REGULATOR GLTR"/>
    <property type="match status" value="1"/>
</dbReference>
<reference evidence="6" key="1">
    <citation type="submission" date="2023-07" db="EMBL/GenBank/DDBJ databases">
        <title>Genome content predicts the carbon catabolic preferences of heterotrophic bacteria.</title>
        <authorList>
            <person name="Gralka M."/>
        </authorList>
    </citation>
    <scope>NUCLEOTIDE SEQUENCE</scope>
    <source>
        <strain evidence="6">E2R20</strain>
    </source>
</reference>
<dbReference type="GO" id="GO:0003700">
    <property type="term" value="F:DNA-binding transcription factor activity"/>
    <property type="evidence" value="ECO:0007669"/>
    <property type="project" value="InterPro"/>
</dbReference>
<proteinExistence type="inferred from homology"/>
<evidence type="ECO:0000259" key="5">
    <source>
        <dbReference type="PROSITE" id="PS50931"/>
    </source>
</evidence>
<comment type="similarity">
    <text evidence="1">Belongs to the LysR transcriptional regulatory family.</text>
</comment>
<evidence type="ECO:0000256" key="4">
    <source>
        <dbReference type="ARBA" id="ARBA00023163"/>
    </source>
</evidence>
<dbReference type="InterPro" id="IPR000847">
    <property type="entry name" value="LysR_HTH_N"/>
</dbReference>
<dbReference type="RefSeq" id="WP_046467293.1">
    <property type="nucleotide sequence ID" value="NZ_JAUOQO010000004.1"/>
</dbReference>
<dbReference type="Pfam" id="PF03466">
    <property type="entry name" value="LysR_substrate"/>
    <property type="match status" value="1"/>
</dbReference>
<dbReference type="GO" id="GO:0000976">
    <property type="term" value="F:transcription cis-regulatory region binding"/>
    <property type="evidence" value="ECO:0007669"/>
    <property type="project" value="TreeGrafter"/>
</dbReference>
<dbReference type="InterPro" id="IPR036388">
    <property type="entry name" value="WH-like_DNA-bd_sf"/>
</dbReference>
<dbReference type="InterPro" id="IPR005119">
    <property type="entry name" value="LysR_subst-bd"/>
</dbReference>
<dbReference type="AlphaFoldDB" id="A0AAW7YN83"/>
<keyword evidence="2" id="KW-0805">Transcription regulation</keyword>
<dbReference type="SUPFAM" id="SSF53850">
    <property type="entry name" value="Periplasmic binding protein-like II"/>
    <property type="match status" value="1"/>
</dbReference>
<gene>
    <name evidence="6" type="ORF">Q4528_05470</name>
</gene>
<evidence type="ECO:0000313" key="6">
    <source>
        <dbReference type="EMBL" id="MDO6573606.1"/>
    </source>
</evidence>
<evidence type="ECO:0000313" key="7">
    <source>
        <dbReference type="Proteomes" id="UP001170310"/>
    </source>
</evidence>
<dbReference type="SUPFAM" id="SSF46785">
    <property type="entry name" value="Winged helix' DNA-binding domain"/>
    <property type="match status" value="1"/>
</dbReference>
<dbReference type="EMBL" id="JAUOQO010000004">
    <property type="protein sequence ID" value="MDO6573606.1"/>
    <property type="molecule type" value="Genomic_DNA"/>
</dbReference>